<proteinExistence type="predicted"/>
<dbReference type="Proteomes" id="UP000268093">
    <property type="component" value="Unassembled WGS sequence"/>
</dbReference>
<evidence type="ECO:0000256" key="4">
    <source>
        <dbReference type="SAM" id="MobiDB-lite"/>
    </source>
</evidence>
<feature type="domain" description="Symplekin/Pta1 N-terminal" evidence="5">
    <location>
        <begin position="6"/>
        <end position="125"/>
    </location>
</feature>
<feature type="compositionally biased region" description="Polar residues" evidence="4">
    <location>
        <begin position="182"/>
        <end position="191"/>
    </location>
</feature>
<dbReference type="InterPro" id="IPR021850">
    <property type="entry name" value="Symplekin/Pta1"/>
</dbReference>
<evidence type="ECO:0000259" key="5">
    <source>
        <dbReference type="Pfam" id="PF11935"/>
    </source>
</evidence>
<dbReference type="InterPro" id="IPR032460">
    <property type="entry name" value="Symplekin/Pta1_N"/>
</dbReference>
<feature type="domain" description="Symplekin C-terminal" evidence="6">
    <location>
        <begin position="861"/>
        <end position="1024"/>
    </location>
</feature>
<keyword evidence="3" id="KW-0539">Nucleus</keyword>
<reference evidence="7 8" key="1">
    <citation type="journal article" date="2018" name="New Phytol.">
        <title>Phylogenomics of Endogonaceae and evolution of mycorrhizas within Mucoromycota.</title>
        <authorList>
            <person name="Chang Y."/>
            <person name="Desiro A."/>
            <person name="Na H."/>
            <person name="Sandor L."/>
            <person name="Lipzen A."/>
            <person name="Clum A."/>
            <person name="Barry K."/>
            <person name="Grigoriev I.V."/>
            <person name="Martin F.M."/>
            <person name="Stajich J.E."/>
            <person name="Smith M.E."/>
            <person name="Bonito G."/>
            <person name="Spatafora J.W."/>
        </authorList>
    </citation>
    <scope>NUCLEOTIDE SEQUENCE [LARGE SCALE GENOMIC DNA]</scope>
    <source>
        <strain evidence="7 8">GMNB39</strain>
    </source>
</reference>
<feature type="region of interest" description="Disordered" evidence="4">
    <location>
        <begin position="690"/>
        <end position="717"/>
    </location>
</feature>
<evidence type="ECO:0000256" key="1">
    <source>
        <dbReference type="ARBA" id="ARBA00004123"/>
    </source>
</evidence>
<keyword evidence="8" id="KW-1185">Reference proteome</keyword>
<comment type="subcellular location">
    <subcellularLocation>
        <location evidence="1">Nucleus</location>
    </subcellularLocation>
</comment>
<feature type="region of interest" description="Disordered" evidence="4">
    <location>
        <begin position="244"/>
        <end position="298"/>
    </location>
</feature>
<feature type="compositionally biased region" description="Basic and acidic residues" evidence="4">
    <location>
        <begin position="162"/>
        <end position="171"/>
    </location>
</feature>
<protein>
    <submittedName>
        <fullName evidence="7">Symplekin tight junction protein C terminal-domain-containing protein</fullName>
    </submittedName>
</protein>
<dbReference type="InterPro" id="IPR016024">
    <property type="entry name" value="ARM-type_fold"/>
</dbReference>
<dbReference type="PANTHER" id="PTHR15245">
    <property type="entry name" value="SYMPLEKIN-RELATED"/>
    <property type="match status" value="1"/>
</dbReference>
<organism evidence="7 8">
    <name type="scientific">Jimgerdemannia flammicorona</name>
    <dbReference type="NCBI Taxonomy" id="994334"/>
    <lineage>
        <taxon>Eukaryota</taxon>
        <taxon>Fungi</taxon>
        <taxon>Fungi incertae sedis</taxon>
        <taxon>Mucoromycota</taxon>
        <taxon>Mucoromycotina</taxon>
        <taxon>Endogonomycetes</taxon>
        <taxon>Endogonales</taxon>
        <taxon>Endogonaceae</taxon>
        <taxon>Jimgerdemannia</taxon>
    </lineage>
</organism>
<feature type="region of interest" description="Disordered" evidence="4">
    <location>
        <begin position="138"/>
        <end position="191"/>
    </location>
</feature>
<dbReference type="OrthoDB" id="331600at2759"/>
<feature type="compositionally biased region" description="Basic and acidic residues" evidence="4">
    <location>
        <begin position="261"/>
        <end position="272"/>
    </location>
</feature>
<dbReference type="GO" id="GO:0006397">
    <property type="term" value="P:mRNA processing"/>
    <property type="evidence" value="ECO:0007669"/>
    <property type="project" value="UniProtKB-KW"/>
</dbReference>
<evidence type="ECO:0000313" key="7">
    <source>
        <dbReference type="EMBL" id="RUP44412.1"/>
    </source>
</evidence>
<feature type="compositionally biased region" description="Pro residues" evidence="4">
    <location>
        <begin position="284"/>
        <end position="298"/>
    </location>
</feature>
<dbReference type="EMBL" id="RBNI01008949">
    <property type="protein sequence ID" value="RUP44412.1"/>
    <property type="molecule type" value="Genomic_DNA"/>
</dbReference>
<dbReference type="Pfam" id="PF11935">
    <property type="entry name" value="SYMPK_PTA1_N"/>
    <property type="match status" value="1"/>
</dbReference>
<dbReference type="Pfam" id="PF12295">
    <property type="entry name" value="Symplekin_C"/>
    <property type="match status" value="1"/>
</dbReference>
<evidence type="ECO:0000259" key="6">
    <source>
        <dbReference type="Pfam" id="PF12295"/>
    </source>
</evidence>
<evidence type="ECO:0000256" key="2">
    <source>
        <dbReference type="ARBA" id="ARBA00022664"/>
    </source>
</evidence>
<evidence type="ECO:0000313" key="8">
    <source>
        <dbReference type="Proteomes" id="UP000268093"/>
    </source>
</evidence>
<comment type="caution">
    <text evidence="7">The sequence shown here is derived from an EMBL/GenBank/DDBJ whole genome shotgun (WGS) entry which is preliminary data.</text>
</comment>
<keyword evidence="2" id="KW-0507">mRNA processing</keyword>
<evidence type="ECO:0000256" key="3">
    <source>
        <dbReference type="ARBA" id="ARBA00023242"/>
    </source>
</evidence>
<accession>A0A433D0P8</accession>
<gene>
    <name evidence="7" type="ORF">BC936DRAFT_149485</name>
</gene>
<feature type="compositionally biased region" description="Low complexity" evidence="4">
    <location>
        <begin position="273"/>
        <end position="283"/>
    </location>
</feature>
<dbReference type="InterPro" id="IPR011989">
    <property type="entry name" value="ARM-like"/>
</dbReference>
<name>A0A433D0P8_9FUNG</name>
<sequence length="1054" mass="116262">MQPTGKAEISLALVHPTHRVLKVQELEEEAKTTLNSVIAILRAEGLASTTVTAIINSFGPLLRNRPQYTRVVLQALASWSRPLPPGLPPPQVRSVEKTIKNLLGTFMRAEQLIPYRPEILKVLGAVGGNVAMFQRNQVRGGDDPRRNAMKRPLPSLPGDVIGVEKKTKMEDQTIVPPPPPSQASTSYAPPPTNANSLGVNMGVFAGFDFTTLPLQIVVELCVATLLSVSNEQLAMAITNARQTLPQSQPPIPTAPVGSSQPKRDPRLRRDPRLQQQQAAATASPTPPPPVAEQPPPMVIPTLAFPIPEIAQLTQVPALPPQLQISQPQPQSQLMYPDIKSEPEVKLPFAALESDQTLSAAAAAASIIAAGSRSPLHQSQQQPPPATLQERALQSFKIQPFTLKPPSHLTFDQCKKMMHLAFRRIFDAENAISAAAGPQPIAVPETVTPGSLPTKRAGPGAMTRNSWMLILTRLVTRGVPHCDADATDTAAAADIHGDSVMDLKPDVESEGKPSPPVSADEMRELLLRFILDDFRDRSELVIHWLHDEWYQDLRASRDRLSESPHEPNYFRWLLRLLKGVVPLLDAKDRAFTRLLLDAPELNGEAVALTGTYLEDPEKVVMGIDALQNLIALRPPVRDACLDLLLGFCLHTDFKIRSNAISAAEKWVPDHAEISAKVERYALETMRALSDASPLESRPSSPVPSLVTDGEDATVPDVPPKQEWTEHEVLRRLELFLALCSKKQELLSELFPVHANASDFVQRTIRQVIKGLIKSIGPQSPKLLNIIRNFPPGGDRLVIRILVVLTDTGRCCFELVVMRSAWFGCVEEYGVFVRLLFYSIDCFPSSFVAVRPSPELVKTVKAVFYLPRIVALLDGTPMQNQVVKRVFSRITTGVGNTSPPISSQDLLMALHDMEGIPPQKVVEAINVCFNMSEAFKSEIIAVVLQQLIDQPKIPGLSMMTIIRSVQVYKNLTGFVMSLLAKLIQRKVWNDPKLWTGFIKCCERTQPQSIRVLATLPRQQLKDVITKVPAMEKPVREYAEKGKHTRVLQALDEVMVA</sequence>
<dbReference type="AlphaFoldDB" id="A0A433D0P8"/>
<dbReference type="SUPFAM" id="SSF48371">
    <property type="entry name" value="ARM repeat"/>
    <property type="match status" value="1"/>
</dbReference>
<dbReference type="InterPro" id="IPR022075">
    <property type="entry name" value="Symplekin_C"/>
</dbReference>
<dbReference type="GO" id="GO:0005847">
    <property type="term" value="C:mRNA cleavage and polyadenylation specificity factor complex"/>
    <property type="evidence" value="ECO:0007669"/>
    <property type="project" value="TreeGrafter"/>
</dbReference>
<dbReference type="Gene3D" id="1.25.10.10">
    <property type="entry name" value="Leucine-rich Repeat Variant"/>
    <property type="match status" value="1"/>
</dbReference>
<dbReference type="PANTHER" id="PTHR15245:SF20">
    <property type="entry name" value="SYMPLEKIN"/>
    <property type="match status" value="1"/>
</dbReference>